<sequence>MAAKELYSDQEAGNEESTLLLDPYEEEETLSLCDLPIYSAQWDGGGGDHFSKEDAKIFNNNKGDELFEFFSEEFTSSSTRTAENIIFCGKLIPFKAEPTNSLKKEEAKGNNSKSLAFVDHRDGTQGHEKQTEPEIGDDDVSGGGERGEEGEL</sequence>
<dbReference type="AlphaFoldDB" id="A0AAN9IJG2"/>
<comment type="caution">
    <text evidence="2">The sequence shown here is derived from an EMBL/GenBank/DDBJ whole genome shotgun (WGS) entry which is preliminary data.</text>
</comment>
<evidence type="ECO:0000313" key="3">
    <source>
        <dbReference type="Proteomes" id="UP001359559"/>
    </source>
</evidence>
<dbReference type="PANTHER" id="PTHR34130">
    <property type="entry name" value="OS08G0243800 PROTEIN"/>
    <property type="match status" value="1"/>
</dbReference>
<feature type="compositionally biased region" description="Basic and acidic residues" evidence="1">
    <location>
        <begin position="118"/>
        <end position="132"/>
    </location>
</feature>
<feature type="region of interest" description="Disordered" evidence="1">
    <location>
        <begin position="100"/>
        <end position="152"/>
    </location>
</feature>
<evidence type="ECO:0000256" key="1">
    <source>
        <dbReference type="SAM" id="MobiDB-lite"/>
    </source>
</evidence>
<dbReference type="PANTHER" id="PTHR34130:SF5">
    <property type="entry name" value="OS08G0243800 PROTEIN"/>
    <property type="match status" value="1"/>
</dbReference>
<keyword evidence="3" id="KW-1185">Reference proteome</keyword>
<proteinExistence type="predicted"/>
<feature type="region of interest" description="Disordered" evidence="1">
    <location>
        <begin position="1"/>
        <end position="21"/>
    </location>
</feature>
<evidence type="ECO:0000313" key="2">
    <source>
        <dbReference type="EMBL" id="KAK7279685.1"/>
    </source>
</evidence>
<dbReference type="EMBL" id="JAYKXN010000006">
    <property type="protein sequence ID" value="KAK7279685.1"/>
    <property type="molecule type" value="Genomic_DNA"/>
</dbReference>
<dbReference type="Proteomes" id="UP001359559">
    <property type="component" value="Unassembled WGS sequence"/>
</dbReference>
<organism evidence="2 3">
    <name type="scientific">Clitoria ternatea</name>
    <name type="common">Butterfly pea</name>
    <dbReference type="NCBI Taxonomy" id="43366"/>
    <lineage>
        <taxon>Eukaryota</taxon>
        <taxon>Viridiplantae</taxon>
        <taxon>Streptophyta</taxon>
        <taxon>Embryophyta</taxon>
        <taxon>Tracheophyta</taxon>
        <taxon>Spermatophyta</taxon>
        <taxon>Magnoliopsida</taxon>
        <taxon>eudicotyledons</taxon>
        <taxon>Gunneridae</taxon>
        <taxon>Pentapetalae</taxon>
        <taxon>rosids</taxon>
        <taxon>fabids</taxon>
        <taxon>Fabales</taxon>
        <taxon>Fabaceae</taxon>
        <taxon>Papilionoideae</taxon>
        <taxon>50 kb inversion clade</taxon>
        <taxon>NPAAA clade</taxon>
        <taxon>indigoferoid/millettioid clade</taxon>
        <taxon>Phaseoleae</taxon>
        <taxon>Clitoria</taxon>
    </lineage>
</organism>
<reference evidence="2 3" key="1">
    <citation type="submission" date="2024-01" db="EMBL/GenBank/DDBJ databases">
        <title>The genomes of 5 underutilized Papilionoideae crops provide insights into root nodulation and disease resistance.</title>
        <authorList>
            <person name="Yuan L."/>
        </authorList>
    </citation>
    <scope>NUCLEOTIDE SEQUENCE [LARGE SCALE GENOMIC DNA]</scope>
    <source>
        <strain evidence="2">LY-2023</strain>
        <tissue evidence="2">Leaf</tissue>
    </source>
</reference>
<protein>
    <submittedName>
        <fullName evidence="2">Uncharacterized protein</fullName>
    </submittedName>
</protein>
<gene>
    <name evidence="2" type="ORF">RJT34_24742</name>
</gene>
<name>A0AAN9IJG2_CLITE</name>
<accession>A0AAN9IJG2</accession>